<feature type="chain" id="PRO_5045582342" evidence="1">
    <location>
        <begin position="25"/>
        <end position="183"/>
    </location>
</feature>
<dbReference type="EMBL" id="CP093547">
    <property type="protein sequence ID" value="UNP27360.1"/>
    <property type="molecule type" value="Genomic_DNA"/>
</dbReference>
<sequence>MKASLSLLHPVAVLAALVLTVSSAGCSKSPERPLHISVIDHINMVGDHVLVKGDGEHRAEIAPDGALSIDGKAQTLSAAQQAISRRYYQQAMGVGQDSVAMGKAGAAMAGQAVSTAVEELSKGQPEQIGKKVEAEASKLQARAMKMCDRIASLRGAQDELRASLPAFAPFAKIDADVAKDCRR</sequence>
<gene>
    <name evidence="2" type="ORF">MOV92_12515</name>
</gene>
<dbReference type="Proteomes" id="UP000829194">
    <property type="component" value="Chromosome"/>
</dbReference>
<feature type="signal peptide" evidence="1">
    <location>
        <begin position="1"/>
        <end position="24"/>
    </location>
</feature>
<organism evidence="2 3">
    <name type="scientific">Lysobacter gummosus</name>
    <dbReference type="NCBI Taxonomy" id="262324"/>
    <lineage>
        <taxon>Bacteria</taxon>
        <taxon>Pseudomonadati</taxon>
        <taxon>Pseudomonadota</taxon>
        <taxon>Gammaproteobacteria</taxon>
        <taxon>Lysobacterales</taxon>
        <taxon>Lysobacteraceae</taxon>
        <taxon>Lysobacter</taxon>
    </lineage>
</organism>
<dbReference type="RefSeq" id="WP_057943097.1">
    <property type="nucleotide sequence ID" value="NZ_CP011131.1"/>
</dbReference>
<proteinExistence type="predicted"/>
<evidence type="ECO:0000313" key="2">
    <source>
        <dbReference type="EMBL" id="UNP27360.1"/>
    </source>
</evidence>
<dbReference type="Pfam" id="PF11101">
    <property type="entry name" value="DUF2884"/>
    <property type="match status" value="1"/>
</dbReference>
<dbReference type="PROSITE" id="PS51257">
    <property type="entry name" value="PROKAR_LIPOPROTEIN"/>
    <property type="match status" value="1"/>
</dbReference>
<dbReference type="InterPro" id="IPR021307">
    <property type="entry name" value="DUF2884"/>
</dbReference>
<name>A0ABY3X6W4_9GAMM</name>
<evidence type="ECO:0000256" key="1">
    <source>
        <dbReference type="SAM" id="SignalP"/>
    </source>
</evidence>
<reference evidence="2 3" key="1">
    <citation type="submission" date="2022-03" db="EMBL/GenBank/DDBJ databases">
        <title>Complete genome sequence of Lysobacter capsici VKM B-2533 and Lysobacter gummosus 10.1.1, promising sources of lytic agents.</title>
        <authorList>
            <person name="Tarlachkov S.V."/>
            <person name="Kudryakova I.V."/>
            <person name="Afoshin A.S."/>
            <person name="Leontyevskaya E.A."/>
            <person name="Leontyevskaya N.V."/>
        </authorList>
    </citation>
    <scope>NUCLEOTIDE SEQUENCE [LARGE SCALE GENOMIC DNA]</scope>
    <source>
        <strain evidence="2 3">10.1.1</strain>
    </source>
</reference>
<keyword evidence="1" id="KW-0732">Signal</keyword>
<evidence type="ECO:0000313" key="3">
    <source>
        <dbReference type="Proteomes" id="UP000829194"/>
    </source>
</evidence>
<protein>
    <submittedName>
        <fullName evidence="2">YggN family protein</fullName>
    </submittedName>
</protein>
<accession>A0ABY3X6W4</accession>
<keyword evidence="3" id="KW-1185">Reference proteome</keyword>